<name>A0A4Y8W9H9_9VIBR</name>
<accession>A0A4Y8W9H9</accession>
<protein>
    <submittedName>
        <fullName evidence="2">Uncharacterized protein</fullName>
    </submittedName>
</protein>
<dbReference type="AlphaFoldDB" id="A0A4Y8W9H9"/>
<organism evidence="2 3">
    <name type="scientific">Vibrio ouci</name>
    <dbReference type="NCBI Taxonomy" id="2499078"/>
    <lineage>
        <taxon>Bacteria</taxon>
        <taxon>Pseudomonadati</taxon>
        <taxon>Pseudomonadota</taxon>
        <taxon>Gammaproteobacteria</taxon>
        <taxon>Vibrionales</taxon>
        <taxon>Vibrionaceae</taxon>
        <taxon>Vibrio</taxon>
    </lineage>
</organism>
<reference evidence="2 3" key="1">
    <citation type="submission" date="2019-01" db="EMBL/GenBank/DDBJ databases">
        <title>Vibrio BEI176 sp. nov, a marine bacterium isolated from China: eastern marignal seas.</title>
        <authorList>
            <person name="Li B."/>
        </authorList>
    </citation>
    <scope>NUCLEOTIDE SEQUENCE [LARGE SCALE GENOMIC DNA]</scope>
    <source>
        <strain evidence="2 3">BEI176</strain>
    </source>
</reference>
<evidence type="ECO:0000313" key="2">
    <source>
        <dbReference type="EMBL" id="TFH89444.1"/>
    </source>
</evidence>
<dbReference type="EMBL" id="SATR01000066">
    <property type="protein sequence ID" value="TFH89444.1"/>
    <property type="molecule type" value="Genomic_DNA"/>
</dbReference>
<proteinExistence type="predicted"/>
<feature type="compositionally biased region" description="Polar residues" evidence="1">
    <location>
        <begin position="15"/>
        <end position="36"/>
    </location>
</feature>
<keyword evidence="3" id="KW-1185">Reference proteome</keyword>
<comment type="caution">
    <text evidence="2">The sequence shown here is derived from an EMBL/GenBank/DDBJ whole genome shotgun (WGS) entry which is preliminary data.</text>
</comment>
<sequence length="126" mass="13927">MAQRYSIPTLPKLNSATSVSTLDPESSPKNDSSSDWVQRLPNYLDPSKVVSVEIRGEYFGAWDTPREQWEAGFMLMAIESNGNEKHVKNFLPSQLSISAIKQECDAIAQALGATLMDTTAQFNAED</sequence>
<dbReference type="RefSeq" id="WP_134837385.1">
    <property type="nucleotide sequence ID" value="NZ_SATR01000066.1"/>
</dbReference>
<evidence type="ECO:0000256" key="1">
    <source>
        <dbReference type="SAM" id="MobiDB-lite"/>
    </source>
</evidence>
<evidence type="ECO:0000313" key="3">
    <source>
        <dbReference type="Proteomes" id="UP000297753"/>
    </source>
</evidence>
<feature type="region of interest" description="Disordered" evidence="1">
    <location>
        <begin position="15"/>
        <end position="38"/>
    </location>
</feature>
<dbReference type="Proteomes" id="UP000297753">
    <property type="component" value="Unassembled WGS sequence"/>
</dbReference>
<gene>
    <name evidence="2" type="ORF">ELS82_22170</name>
</gene>